<keyword evidence="2" id="KW-0812">Transmembrane</keyword>
<protein>
    <submittedName>
        <fullName evidence="3">Uncharacterized protein</fullName>
    </submittedName>
</protein>
<dbReference type="EMBL" id="CP011546">
    <property type="protein sequence ID" value="AKK10443.1"/>
    <property type="molecule type" value="Genomic_DNA"/>
</dbReference>
<evidence type="ECO:0000256" key="2">
    <source>
        <dbReference type="SAM" id="Phobius"/>
    </source>
</evidence>
<keyword evidence="2" id="KW-1133">Transmembrane helix</keyword>
<organism evidence="3 4">
    <name type="scientific">Corynebacterium uterequi</name>
    <dbReference type="NCBI Taxonomy" id="1072256"/>
    <lineage>
        <taxon>Bacteria</taxon>
        <taxon>Bacillati</taxon>
        <taxon>Actinomycetota</taxon>
        <taxon>Actinomycetes</taxon>
        <taxon>Mycobacteriales</taxon>
        <taxon>Corynebacteriaceae</taxon>
        <taxon>Corynebacterium</taxon>
    </lineage>
</organism>
<feature type="compositionally biased region" description="Low complexity" evidence="1">
    <location>
        <begin position="160"/>
        <end position="193"/>
    </location>
</feature>
<evidence type="ECO:0000313" key="3">
    <source>
        <dbReference type="EMBL" id="AKK10443.1"/>
    </source>
</evidence>
<dbReference type="PATRIC" id="fig|1072256.5.peg.422"/>
<reference evidence="3 4" key="1">
    <citation type="journal article" date="2015" name="Genome Announc.">
        <title>Virulence Factor Genes Detected in the Complete Genome Sequence of Corynebacterium uterequi DSM 45634, Isolated from the Uterus of a Maiden Mare.</title>
        <authorList>
            <person name="Ruckert C."/>
            <person name="Kriete M."/>
            <person name="Jaenicke S."/>
            <person name="Winkler A."/>
            <person name="Tauch A."/>
        </authorList>
    </citation>
    <scope>NUCLEOTIDE SEQUENCE [LARGE SCALE GENOMIC DNA]</scope>
    <source>
        <strain evidence="3 4">DSM 45634</strain>
    </source>
</reference>
<feature type="region of interest" description="Disordered" evidence="1">
    <location>
        <begin position="155"/>
        <end position="197"/>
    </location>
</feature>
<proteinExistence type="predicted"/>
<dbReference type="Proteomes" id="UP000035548">
    <property type="component" value="Chromosome"/>
</dbReference>
<name>A0A0G3HEP4_9CORY</name>
<evidence type="ECO:0000256" key="1">
    <source>
        <dbReference type="SAM" id="MobiDB-lite"/>
    </source>
</evidence>
<accession>A0A0G3HEP4</accession>
<dbReference type="RefSeq" id="WP_052843986.1">
    <property type="nucleotide sequence ID" value="NZ_CP011546.1"/>
</dbReference>
<keyword evidence="2" id="KW-0472">Membrane</keyword>
<dbReference type="KEGG" id="cut:CUTER_02140"/>
<evidence type="ECO:0000313" key="4">
    <source>
        <dbReference type="Proteomes" id="UP000035548"/>
    </source>
</evidence>
<dbReference type="AlphaFoldDB" id="A0A0G3HEP4"/>
<keyword evidence="4" id="KW-1185">Reference proteome</keyword>
<sequence>MDRKNEEIARSEGLLNALGQGIDPTGGTDPLAAMLLELRREAHEGTAPRRETSVVVPLRARRGACRRIPAAVGHGLIGAAAATAVIALGGLTMNYSGMLAPAGPESVRVELASALDDLEAATLAGDAEEAQALLSHIRGLLTEIRSPLSWEWPDLAPLTSAHPPAQEPESAPAPAPETTSEPEATPEPKAAKLPAKEPEPTVISAWIDPGQVLLSDVDLSPQQPIGVEVEEDSPLNTERAADIMTSEWAAVPSTVLAPSTVITPVEPTAVAPVEPASPSAAPVAADPVDAGTATAAPVVADASADAGAE</sequence>
<dbReference type="STRING" id="1072256.CUTER_02140"/>
<feature type="transmembrane region" description="Helical" evidence="2">
    <location>
        <begin position="68"/>
        <end position="91"/>
    </location>
</feature>
<reference evidence="4" key="2">
    <citation type="submission" date="2015-05" db="EMBL/GenBank/DDBJ databases">
        <title>Complete genome sequence of Corynebacterium uterequi DSM 45634, isolated from the uterus of a maiden mare.</title>
        <authorList>
            <person name="Ruckert C."/>
            <person name="Albersmeier A."/>
            <person name="Winkler A."/>
            <person name="Tauch A."/>
        </authorList>
    </citation>
    <scope>NUCLEOTIDE SEQUENCE [LARGE SCALE GENOMIC DNA]</scope>
    <source>
        <strain evidence="4">DSM 45634</strain>
    </source>
</reference>
<gene>
    <name evidence="3" type="ORF">CUTER_02140</name>
</gene>